<reference evidence="2 3" key="1">
    <citation type="journal article" date="2016" name="Int. J. Syst. Evol. Microbiol.">
        <title>Acidipila dinghuensis sp. nov., an acidobacterium isolated from forest soil.</title>
        <authorList>
            <person name="Jiang Y.W."/>
            <person name="Wang J."/>
            <person name="Chen M.H."/>
            <person name="Lv Y.Y."/>
            <person name="Qiu L.H."/>
        </authorList>
    </citation>
    <scope>NUCLEOTIDE SEQUENCE [LARGE SCALE GENOMIC DNA]</scope>
    <source>
        <strain evidence="2 3">DHOF10</strain>
    </source>
</reference>
<evidence type="ECO:0000313" key="2">
    <source>
        <dbReference type="EMBL" id="RXS96963.1"/>
    </source>
</evidence>
<dbReference type="InterPro" id="IPR017802">
    <property type="entry name" value="VWFA-rel_acidobac-type"/>
</dbReference>
<dbReference type="PROSITE" id="PS50234">
    <property type="entry name" value="VWFA"/>
    <property type="match status" value="1"/>
</dbReference>
<dbReference type="OrthoDB" id="109108at2"/>
<dbReference type="EMBL" id="SDMK01000001">
    <property type="protein sequence ID" value="RXS96963.1"/>
    <property type="molecule type" value="Genomic_DNA"/>
</dbReference>
<dbReference type="InterPro" id="IPR036465">
    <property type="entry name" value="vWFA_dom_sf"/>
</dbReference>
<dbReference type="Gene3D" id="3.40.50.410">
    <property type="entry name" value="von Willebrand factor, type A domain"/>
    <property type="match status" value="1"/>
</dbReference>
<dbReference type="AlphaFoldDB" id="A0A4Q1SHY0"/>
<accession>A0A4Q1SHY0</accession>
<dbReference type="CDD" id="cd00198">
    <property type="entry name" value="vWFA"/>
    <property type="match status" value="1"/>
</dbReference>
<comment type="caution">
    <text evidence="2">The sequence shown here is derived from an EMBL/GenBank/DDBJ whole genome shotgun (WGS) entry which is preliminary data.</text>
</comment>
<dbReference type="RefSeq" id="WP_129206744.1">
    <property type="nucleotide sequence ID" value="NZ_BMGU01000001.1"/>
</dbReference>
<dbReference type="SMART" id="SM00327">
    <property type="entry name" value="VWA"/>
    <property type="match status" value="1"/>
</dbReference>
<protein>
    <submittedName>
        <fullName evidence="2">VWA domain-containing protein</fullName>
    </submittedName>
</protein>
<dbReference type="Proteomes" id="UP000290253">
    <property type="component" value="Unassembled WGS sequence"/>
</dbReference>
<keyword evidence="3" id="KW-1185">Reference proteome</keyword>
<evidence type="ECO:0000313" key="3">
    <source>
        <dbReference type="Proteomes" id="UP000290253"/>
    </source>
</evidence>
<dbReference type="NCBIfam" id="TIGR03436">
    <property type="entry name" value="acidobact_VWFA"/>
    <property type="match status" value="1"/>
</dbReference>
<evidence type="ECO:0000259" key="1">
    <source>
        <dbReference type="PROSITE" id="PS50234"/>
    </source>
</evidence>
<dbReference type="SUPFAM" id="SSF53300">
    <property type="entry name" value="vWA-like"/>
    <property type="match status" value="1"/>
</dbReference>
<name>A0A4Q1SHY0_9BACT</name>
<feature type="domain" description="VWFA" evidence="1">
    <location>
        <begin position="105"/>
        <end position="276"/>
    </location>
</feature>
<dbReference type="InterPro" id="IPR002035">
    <property type="entry name" value="VWF_A"/>
</dbReference>
<organism evidence="2 3">
    <name type="scientific">Silvibacterium dinghuense</name>
    <dbReference type="NCBI Taxonomy" id="1560006"/>
    <lineage>
        <taxon>Bacteria</taxon>
        <taxon>Pseudomonadati</taxon>
        <taxon>Acidobacteriota</taxon>
        <taxon>Terriglobia</taxon>
        <taxon>Terriglobales</taxon>
        <taxon>Acidobacteriaceae</taxon>
        <taxon>Silvibacterium</taxon>
    </lineage>
</organism>
<gene>
    <name evidence="2" type="ORF">ESZ00_03235</name>
</gene>
<dbReference type="Pfam" id="PF00092">
    <property type="entry name" value="VWA"/>
    <property type="match status" value="1"/>
</dbReference>
<sequence length="328" mass="36412">MAGLLFAGSMFSFAQENPLGTVHVEAPPPVTQPSKEPAPVEGNAALKARSGERIRVDVNLVLVPLTVTDPMDRLVTGLEKENFSLYEDNHPETLKSFSSDDVPVSIGVIFDLSGSMANKVLRARDSILQFMKTSNPQDEFFVVGFNDRPELIEDFTQSTDEIEARLSMVKAGHRTALLDAIYFGMVKMKQAKYERKALLVVSDGGDNRSRYTEGEVRSVIRESGVQIYSIGIFDPYASTTEERLGPMLLNDISNETGGRLFRVDDISEMGDVAEKISSELRHEYVLGYRPSNAKRDGKWRKVKVRLVPPSGLPPLTVHARNGYYAPLQ</sequence>
<proteinExistence type="predicted"/>